<evidence type="ECO:0008006" key="4">
    <source>
        <dbReference type="Google" id="ProtNLM"/>
    </source>
</evidence>
<keyword evidence="1" id="KW-0472">Membrane</keyword>
<dbReference type="RefSeq" id="WP_239367550.1">
    <property type="nucleotide sequence ID" value="NZ_JAKREW010000018.1"/>
</dbReference>
<sequence length="162" mass="17768">MAISERASRILYGIEFVIFALIPICALAAWALFYGAGSILMFLFALMMLVSSNDSASLLEALRNLAIFAAIVALTGMGLIAIWKFLRLSAAFGNHGSKALQELRETYWRCLAWAALPLLATTALFPYADPDFSGGLLLFSGVTLCVPLFHLWLELRYRGNQG</sequence>
<dbReference type="Proteomes" id="UP001201701">
    <property type="component" value="Unassembled WGS sequence"/>
</dbReference>
<accession>A0ABS9QHJ1</accession>
<comment type="caution">
    <text evidence="2">The sequence shown here is derived from an EMBL/GenBank/DDBJ whole genome shotgun (WGS) entry which is preliminary data.</text>
</comment>
<keyword evidence="1" id="KW-0812">Transmembrane</keyword>
<evidence type="ECO:0000313" key="3">
    <source>
        <dbReference type="Proteomes" id="UP001201701"/>
    </source>
</evidence>
<proteinExistence type="predicted"/>
<feature type="transmembrane region" description="Helical" evidence="1">
    <location>
        <begin position="134"/>
        <end position="153"/>
    </location>
</feature>
<organism evidence="2 3">
    <name type="scientific">Mesorhizobium retamae</name>
    <dbReference type="NCBI Taxonomy" id="2912854"/>
    <lineage>
        <taxon>Bacteria</taxon>
        <taxon>Pseudomonadati</taxon>
        <taxon>Pseudomonadota</taxon>
        <taxon>Alphaproteobacteria</taxon>
        <taxon>Hyphomicrobiales</taxon>
        <taxon>Phyllobacteriaceae</taxon>
        <taxon>Mesorhizobium</taxon>
    </lineage>
</organism>
<evidence type="ECO:0000313" key="2">
    <source>
        <dbReference type="EMBL" id="MCG7506914.1"/>
    </source>
</evidence>
<protein>
    <recommendedName>
        <fullName evidence="4">DUF2178 domain-containing protein</fullName>
    </recommendedName>
</protein>
<keyword evidence="1" id="KW-1133">Transmembrane helix</keyword>
<name>A0ABS9QHJ1_9HYPH</name>
<dbReference type="EMBL" id="JAKREW010000018">
    <property type="protein sequence ID" value="MCG7506914.1"/>
    <property type="molecule type" value="Genomic_DNA"/>
</dbReference>
<evidence type="ECO:0000256" key="1">
    <source>
        <dbReference type="SAM" id="Phobius"/>
    </source>
</evidence>
<feature type="transmembrane region" description="Helical" evidence="1">
    <location>
        <begin position="65"/>
        <end position="86"/>
    </location>
</feature>
<feature type="transmembrane region" description="Helical" evidence="1">
    <location>
        <begin position="12"/>
        <end position="45"/>
    </location>
</feature>
<gene>
    <name evidence="2" type="ORF">L4923_17950</name>
</gene>
<feature type="transmembrane region" description="Helical" evidence="1">
    <location>
        <begin position="107"/>
        <end position="128"/>
    </location>
</feature>
<keyword evidence="3" id="KW-1185">Reference proteome</keyword>
<reference evidence="2 3" key="1">
    <citation type="submission" date="2022-02" db="EMBL/GenBank/DDBJ databases">
        <title>Draft genome sequence of Mezorhizobium retamae strain IRAMC:0171 isolated from Retama raetam nodules.</title>
        <authorList>
            <person name="Bengaied R."/>
            <person name="Sbissi I."/>
            <person name="Huber K."/>
            <person name="Ghodbane F."/>
            <person name="Nouioui I."/>
            <person name="Tarhouni M."/>
            <person name="Gtari M."/>
        </authorList>
    </citation>
    <scope>NUCLEOTIDE SEQUENCE [LARGE SCALE GENOMIC DNA]</scope>
    <source>
        <strain evidence="2 3">IRAMC:0171</strain>
    </source>
</reference>